<evidence type="ECO:0000259" key="1">
    <source>
        <dbReference type="PROSITE" id="PS50125"/>
    </source>
</evidence>
<dbReference type="Gene3D" id="3.30.70.1230">
    <property type="entry name" value="Nucleotide cyclase"/>
    <property type="match status" value="1"/>
</dbReference>
<feature type="domain" description="Guanylate cyclase" evidence="1">
    <location>
        <begin position="276"/>
        <end position="415"/>
    </location>
</feature>
<dbReference type="RefSeq" id="WP_124328215.1">
    <property type="nucleotide sequence ID" value="NZ_BEXT01000001.1"/>
</dbReference>
<dbReference type="GO" id="GO:0035556">
    <property type="term" value="P:intracellular signal transduction"/>
    <property type="evidence" value="ECO:0007669"/>
    <property type="project" value="InterPro"/>
</dbReference>
<proteinExistence type="predicted"/>
<name>A0A401FV69_9BACT</name>
<dbReference type="InterPro" id="IPR018247">
    <property type="entry name" value="EF_Hand_1_Ca_BS"/>
</dbReference>
<keyword evidence="3" id="KW-1185">Reference proteome</keyword>
<dbReference type="InterPro" id="IPR029787">
    <property type="entry name" value="Nucleotide_cyclase"/>
</dbReference>
<sequence length="563" mass="66307">MDSSSEKRLTLSSQNEMIGRCMARLRAVERPEEVEPVLYDVFKNAPVAIWPDSDAYEDMLNADLYRHILRHYRFKKENLCLWRFIKNLPPEQLDDTAPPRPALQMLDDLIRIYFYSDPLDDLSCIFIPISDISKTHKYLRWIKRYFYNADYPTSLLWLYALDSSLSSLFPDEILFLGQRKAGPFSNIMFPDYSDEDAVLFKRYSDETGHYVRMDGKAAADEFRHIFTFLQQESKDRCLSRSGRRDADTDPAAYDREWEKFEDVLKFGVSDRNESGCVSFSDMRASTQFLNTHGRSIYLNKIQQPFFEKTKLISKRYHGRIDKFMGDNVMCVFLNTRNDEPDAQQRPAFLNNFFAVFDLCRILYNLIVAEGFEDSSLGLRSGLTYGDQILRSNLGNEFMRDFTVTGETVNLAARLEHISIHELKLHNQMYFQDAIERFPKISQLIPIIEDFRNLNTETQEVIHQFTLYQNIGSNLEKLDRSRFDIRFNQSFYQKIRAHFLNAGYPVLNPETAEIHGYDEYRIGEFRLKFYFAYYNPKGFSRFERIRILPLEPDVLKHLDLQAIL</sequence>
<reference evidence="3" key="2">
    <citation type="submission" date="2019-01" db="EMBL/GenBank/DDBJ databases">
        <title>Genome sequence of Desulfonema ishimotonii strain Tokyo 01.</title>
        <authorList>
            <person name="Fukui M."/>
        </authorList>
    </citation>
    <scope>NUCLEOTIDE SEQUENCE [LARGE SCALE GENOMIC DNA]</scope>
    <source>
        <strain evidence="3">Tokyo 01</strain>
    </source>
</reference>
<dbReference type="CDD" id="cd07302">
    <property type="entry name" value="CHD"/>
    <property type="match status" value="1"/>
</dbReference>
<dbReference type="Pfam" id="PF00211">
    <property type="entry name" value="Guanylate_cyc"/>
    <property type="match status" value="1"/>
</dbReference>
<accession>A0A401FV69</accession>
<organism evidence="2 3">
    <name type="scientific">Desulfonema ishimotonii</name>
    <dbReference type="NCBI Taxonomy" id="45657"/>
    <lineage>
        <taxon>Bacteria</taxon>
        <taxon>Pseudomonadati</taxon>
        <taxon>Thermodesulfobacteriota</taxon>
        <taxon>Desulfobacteria</taxon>
        <taxon>Desulfobacterales</taxon>
        <taxon>Desulfococcaceae</taxon>
        <taxon>Desulfonema</taxon>
    </lineage>
</organism>
<dbReference type="GO" id="GO:0009190">
    <property type="term" value="P:cyclic nucleotide biosynthetic process"/>
    <property type="evidence" value="ECO:0007669"/>
    <property type="project" value="InterPro"/>
</dbReference>
<dbReference type="AlphaFoldDB" id="A0A401FV69"/>
<dbReference type="Proteomes" id="UP000288096">
    <property type="component" value="Unassembled WGS sequence"/>
</dbReference>
<reference evidence="3" key="1">
    <citation type="submission" date="2017-11" db="EMBL/GenBank/DDBJ databases">
        <authorList>
            <person name="Watanabe M."/>
            <person name="Kojima H."/>
        </authorList>
    </citation>
    <scope>NUCLEOTIDE SEQUENCE [LARGE SCALE GENOMIC DNA]</scope>
    <source>
        <strain evidence="3">Tokyo 01</strain>
    </source>
</reference>
<protein>
    <submittedName>
        <fullName evidence="2">Adenylate/guanylate cyclase domain-containing pr otein</fullName>
    </submittedName>
</protein>
<dbReference type="PROSITE" id="PS50125">
    <property type="entry name" value="GUANYLATE_CYCLASE_2"/>
    <property type="match status" value="1"/>
</dbReference>
<evidence type="ECO:0000313" key="2">
    <source>
        <dbReference type="EMBL" id="GBC60855.1"/>
    </source>
</evidence>
<dbReference type="InterPro" id="IPR001054">
    <property type="entry name" value="A/G_cyclase"/>
</dbReference>
<comment type="caution">
    <text evidence="2">The sequence shown here is derived from an EMBL/GenBank/DDBJ whole genome shotgun (WGS) entry which is preliminary data.</text>
</comment>
<evidence type="ECO:0000313" key="3">
    <source>
        <dbReference type="Proteomes" id="UP000288096"/>
    </source>
</evidence>
<dbReference type="PROSITE" id="PS00018">
    <property type="entry name" value="EF_HAND_1"/>
    <property type="match status" value="1"/>
</dbReference>
<dbReference type="SUPFAM" id="SSF55073">
    <property type="entry name" value="Nucleotide cyclase"/>
    <property type="match status" value="1"/>
</dbReference>
<dbReference type="OrthoDB" id="9806735at2"/>
<dbReference type="GO" id="GO:0004016">
    <property type="term" value="F:adenylate cyclase activity"/>
    <property type="evidence" value="ECO:0007669"/>
    <property type="project" value="UniProtKB-ARBA"/>
</dbReference>
<gene>
    <name evidence="2" type="ORF">DENIS_1814</name>
</gene>
<dbReference type="EMBL" id="BEXT01000001">
    <property type="protein sequence ID" value="GBC60855.1"/>
    <property type="molecule type" value="Genomic_DNA"/>
</dbReference>